<feature type="transmembrane region" description="Helical" evidence="8">
    <location>
        <begin position="240"/>
        <end position="258"/>
    </location>
</feature>
<keyword evidence="6 8" id="KW-1133">Transmembrane helix</keyword>
<name>A0ABY5VHS5_9FIRM</name>
<feature type="transmembrane region" description="Helical" evidence="8">
    <location>
        <begin position="264"/>
        <end position="290"/>
    </location>
</feature>
<comment type="similarity">
    <text evidence="2">Belongs to the autoinducer-2 exporter (AI-2E) (TC 2.A.86) family.</text>
</comment>
<dbReference type="EMBL" id="CP102290">
    <property type="protein sequence ID" value="UWP59088.1"/>
    <property type="molecule type" value="Genomic_DNA"/>
</dbReference>
<evidence type="ECO:0000256" key="6">
    <source>
        <dbReference type="ARBA" id="ARBA00022989"/>
    </source>
</evidence>
<sequence length="374" mass="41289">MFLNLEDSRVKQWMLVITYAVILVLVVINFRDILRGIWTFVGYLKPLFAGIAIAFVLNRPYEKLRELYGKKMGNRPGAAKALAILTVYLAVIGGIVLLLRFMLPQIAENISTFVSSADQYVAAIQRDLNQVMDRMGISQIDISEVIASINAYLGKLDQVLEGTLPQIWRITSSAISGLAELIISLVLSIYVMSGKEKLLDQCKRVLQTYCPDKTCRKIKNVFSTINVVFDNYVVGQLTEALILGSLCFIGMIVLRIDYAGLISIIIAVTALVPIWGAYIGGGVAVLLLLFVEPKQALVFLVFLVILQQVENSAIYPRVVGNKIGLSGLWVLLGITVGGGMFGIVGMLIGVPVTTVLYIFLKNDVLRREHRMEGE</sequence>
<feature type="transmembrane region" description="Helical" evidence="8">
    <location>
        <begin position="327"/>
        <end position="360"/>
    </location>
</feature>
<evidence type="ECO:0000256" key="8">
    <source>
        <dbReference type="SAM" id="Phobius"/>
    </source>
</evidence>
<feature type="transmembrane region" description="Helical" evidence="8">
    <location>
        <begin position="36"/>
        <end position="57"/>
    </location>
</feature>
<accession>A0ABY5VHS5</accession>
<keyword evidence="4" id="KW-1003">Cell membrane</keyword>
<dbReference type="Proteomes" id="UP001060164">
    <property type="component" value="Chromosome"/>
</dbReference>
<keyword evidence="3" id="KW-0813">Transport</keyword>
<evidence type="ECO:0000256" key="5">
    <source>
        <dbReference type="ARBA" id="ARBA00022692"/>
    </source>
</evidence>
<dbReference type="PANTHER" id="PTHR21716">
    <property type="entry name" value="TRANSMEMBRANE PROTEIN"/>
    <property type="match status" value="1"/>
</dbReference>
<feature type="transmembrane region" description="Helical" evidence="8">
    <location>
        <begin position="297"/>
        <end position="315"/>
    </location>
</feature>
<dbReference type="InterPro" id="IPR002549">
    <property type="entry name" value="AI-2E-like"/>
</dbReference>
<dbReference type="RefSeq" id="WP_049898433.1">
    <property type="nucleotide sequence ID" value="NZ_CABLBR010000038.1"/>
</dbReference>
<evidence type="ECO:0000256" key="3">
    <source>
        <dbReference type="ARBA" id="ARBA00022448"/>
    </source>
</evidence>
<comment type="subcellular location">
    <subcellularLocation>
        <location evidence="1">Cell membrane</location>
        <topology evidence="1">Multi-pass membrane protein</topology>
    </subcellularLocation>
</comment>
<evidence type="ECO:0000313" key="9">
    <source>
        <dbReference type="EMBL" id="UWP59088.1"/>
    </source>
</evidence>
<keyword evidence="5 8" id="KW-0812">Transmembrane</keyword>
<dbReference type="Pfam" id="PF01594">
    <property type="entry name" value="AI-2E_transport"/>
    <property type="match status" value="1"/>
</dbReference>
<evidence type="ECO:0000256" key="7">
    <source>
        <dbReference type="ARBA" id="ARBA00023136"/>
    </source>
</evidence>
<gene>
    <name evidence="9" type="ORF">NQ502_17240</name>
</gene>
<feature type="transmembrane region" description="Helical" evidence="8">
    <location>
        <begin position="12"/>
        <end position="30"/>
    </location>
</feature>
<keyword evidence="10" id="KW-1185">Reference proteome</keyword>
<evidence type="ECO:0000256" key="1">
    <source>
        <dbReference type="ARBA" id="ARBA00004651"/>
    </source>
</evidence>
<organism evidence="9 10">
    <name type="scientific">Ruminococcus gauvreauii</name>
    <dbReference type="NCBI Taxonomy" id="438033"/>
    <lineage>
        <taxon>Bacteria</taxon>
        <taxon>Bacillati</taxon>
        <taxon>Bacillota</taxon>
        <taxon>Clostridia</taxon>
        <taxon>Eubacteriales</taxon>
        <taxon>Oscillospiraceae</taxon>
        <taxon>Ruminococcus</taxon>
    </lineage>
</organism>
<evidence type="ECO:0000256" key="4">
    <source>
        <dbReference type="ARBA" id="ARBA00022475"/>
    </source>
</evidence>
<feature type="transmembrane region" description="Helical" evidence="8">
    <location>
        <begin position="78"/>
        <end position="103"/>
    </location>
</feature>
<dbReference type="PANTHER" id="PTHR21716:SF53">
    <property type="entry name" value="PERMEASE PERM-RELATED"/>
    <property type="match status" value="1"/>
</dbReference>
<protein>
    <submittedName>
        <fullName evidence="9">AI-2E family transporter</fullName>
    </submittedName>
</protein>
<keyword evidence="7 8" id="KW-0472">Membrane</keyword>
<evidence type="ECO:0000313" key="10">
    <source>
        <dbReference type="Proteomes" id="UP001060164"/>
    </source>
</evidence>
<feature type="transmembrane region" description="Helical" evidence="8">
    <location>
        <begin position="167"/>
        <end position="191"/>
    </location>
</feature>
<proteinExistence type="inferred from homology"/>
<evidence type="ECO:0000256" key="2">
    <source>
        <dbReference type="ARBA" id="ARBA00009773"/>
    </source>
</evidence>
<reference evidence="9" key="1">
    <citation type="journal article" date="2022" name="Cell">
        <title>Design, construction, and in vivo augmentation of a complex gut microbiome.</title>
        <authorList>
            <person name="Cheng A.G."/>
            <person name="Ho P.Y."/>
            <person name="Aranda-Diaz A."/>
            <person name="Jain S."/>
            <person name="Yu F.B."/>
            <person name="Meng X."/>
            <person name="Wang M."/>
            <person name="Iakiviak M."/>
            <person name="Nagashima K."/>
            <person name="Zhao A."/>
            <person name="Murugkar P."/>
            <person name="Patil A."/>
            <person name="Atabakhsh K."/>
            <person name="Weakley A."/>
            <person name="Yan J."/>
            <person name="Brumbaugh A.R."/>
            <person name="Higginbottom S."/>
            <person name="Dimas A."/>
            <person name="Shiver A.L."/>
            <person name="Deutschbauer A."/>
            <person name="Neff N."/>
            <person name="Sonnenburg J.L."/>
            <person name="Huang K.C."/>
            <person name="Fischbach M.A."/>
        </authorList>
    </citation>
    <scope>NUCLEOTIDE SEQUENCE</scope>
    <source>
        <strain evidence="9">DSM 19829</strain>
    </source>
</reference>